<dbReference type="InterPro" id="IPR003661">
    <property type="entry name" value="HisK_dim/P_dom"/>
</dbReference>
<name>A0ABT0VW52_STRGI</name>
<evidence type="ECO:0000256" key="2">
    <source>
        <dbReference type="ARBA" id="ARBA00004651"/>
    </source>
</evidence>
<dbReference type="Gene3D" id="3.30.565.10">
    <property type="entry name" value="Histidine kinase-like ATPase, C-terminal domain"/>
    <property type="match status" value="1"/>
</dbReference>
<keyword evidence="8" id="KW-0547">Nucleotide-binding</keyword>
<evidence type="ECO:0000256" key="11">
    <source>
        <dbReference type="ARBA" id="ARBA00022989"/>
    </source>
</evidence>
<dbReference type="InterPro" id="IPR003594">
    <property type="entry name" value="HATPase_dom"/>
</dbReference>
<dbReference type="Gene3D" id="1.10.287.130">
    <property type="match status" value="1"/>
</dbReference>
<feature type="domain" description="HAMP" evidence="16">
    <location>
        <begin position="171"/>
        <end position="223"/>
    </location>
</feature>
<dbReference type="InterPro" id="IPR036890">
    <property type="entry name" value="HATPase_C_sf"/>
</dbReference>
<keyword evidence="9 17" id="KW-0418">Kinase</keyword>
<dbReference type="EMBL" id="JAMQBH010000010">
    <property type="protein sequence ID" value="MCM2515579.1"/>
    <property type="molecule type" value="Genomic_DNA"/>
</dbReference>
<feature type="domain" description="Histidine kinase" evidence="15">
    <location>
        <begin position="231"/>
        <end position="431"/>
    </location>
</feature>
<dbReference type="SUPFAM" id="SSF158472">
    <property type="entry name" value="HAMP domain-like"/>
    <property type="match status" value="1"/>
</dbReference>
<gene>
    <name evidence="17" type="ORF">NC658_20300</name>
</gene>
<dbReference type="InterPro" id="IPR005467">
    <property type="entry name" value="His_kinase_dom"/>
</dbReference>
<evidence type="ECO:0000256" key="6">
    <source>
        <dbReference type="ARBA" id="ARBA00022679"/>
    </source>
</evidence>
<evidence type="ECO:0000313" key="17">
    <source>
        <dbReference type="EMBL" id="MCM2515579.1"/>
    </source>
</evidence>
<keyword evidence="10" id="KW-0067">ATP-binding</keyword>
<comment type="subcellular location">
    <subcellularLocation>
        <location evidence="2">Cell membrane</location>
        <topology evidence="2">Multi-pass membrane protein</topology>
    </subcellularLocation>
</comment>
<evidence type="ECO:0000256" key="5">
    <source>
        <dbReference type="ARBA" id="ARBA00022553"/>
    </source>
</evidence>
<dbReference type="InterPro" id="IPR003660">
    <property type="entry name" value="HAMP_dom"/>
</dbReference>
<evidence type="ECO:0000256" key="13">
    <source>
        <dbReference type="SAM" id="MobiDB-lite"/>
    </source>
</evidence>
<evidence type="ECO:0000256" key="9">
    <source>
        <dbReference type="ARBA" id="ARBA00022777"/>
    </source>
</evidence>
<dbReference type="SUPFAM" id="SSF47384">
    <property type="entry name" value="Homodimeric domain of signal transducing histidine kinase"/>
    <property type="match status" value="1"/>
</dbReference>
<organism evidence="17 18">
    <name type="scientific">Streptomyces griseoincarnatus</name>
    <dbReference type="NCBI Taxonomy" id="29305"/>
    <lineage>
        <taxon>Bacteria</taxon>
        <taxon>Bacillati</taxon>
        <taxon>Actinomycetota</taxon>
        <taxon>Actinomycetes</taxon>
        <taxon>Kitasatosporales</taxon>
        <taxon>Streptomycetaceae</taxon>
        <taxon>Streptomyces</taxon>
        <taxon>Streptomyces griseoincarnatus group</taxon>
    </lineage>
</organism>
<keyword evidence="12" id="KW-0902">Two-component regulatory system</keyword>
<reference evidence="17 18" key="1">
    <citation type="submission" date="2022-06" db="EMBL/GenBank/DDBJ databases">
        <title>Whole genome sequence of Streptomyces griseoincarnatus RB7AG.</title>
        <authorList>
            <person name="Ray L."/>
            <person name="Behera S."/>
            <person name="Panda A.N."/>
        </authorList>
    </citation>
    <scope>NUCLEOTIDE SEQUENCE [LARGE SCALE GENOMIC DNA]</scope>
    <source>
        <strain evidence="17 18">RB7AG</strain>
    </source>
</reference>
<feature type="region of interest" description="Disordered" evidence="13">
    <location>
        <begin position="429"/>
        <end position="455"/>
    </location>
</feature>
<evidence type="ECO:0000259" key="15">
    <source>
        <dbReference type="PROSITE" id="PS50109"/>
    </source>
</evidence>
<dbReference type="Proteomes" id="UP001523263">
    <property type="component" value="Unassembled WGS sequence"/>
</dbReference>
<keyword evidence="7 14" id="KW-0812">Transmembrane</keyword>
<dbReference type="PROSITE" id="PS50885">
    <property type="entry name" value="HAMP"/>
    <property type="match status" value="1"/>
</dbReference>
<keyword evidence="14" id="KW-0472">Membrane</keyword>
<dbReference type="Pfam" id="PF00672">
    <property type="entry name" value="HAMP"/>
    <property type="match status" value="1"/>
</dbReference>
<keyword evidence="5" id="KW-0597">Phosphoprotein</keyword>
<dbReference type="SMART" id="SM00304">
    <property type="entry name" value="HAMP"/>
    <property type="match status" value="1"/>
</dbReference>
<evidence type="ECO:0000256" key="3">
    <source>
        <dbReference type="ARBA" id="ARBA00012438"/>
    </source>
</evidence>
<keyword evidence="6" id="KW-0808">Transferase</keyword>
<proteinExistence type="predicted"/>
<dbReference type="RefSeq" id="WP_251099061.1">
    <property type="nucleotide sequence ID" value="NZ_JAMQBH010000010.1"/>
</dbReference>
<evidence type="ECO:0000256" key="4">
    <source>
        <dbReference type="ARBA" id="ARBA00022475"/>
    </source>
</evidence>
<dbReference type="SMART" id="SM00388">
    <property type="entry name" value="HisKA"/>
    <property type="match status" value="1"/>
</dbReference>
<keyword evidence="4" id="KW-1003">Cell membrane</keyword>
<sequence length="455" mass="47559">MTLRTWQLRLSLGIALLTTLAFALPLGYAARQQAVDRAQQRAERRAAVLVTVLAATRDPDAVRAAWRITGEDAASTCVRLPGAGEVGRCRADEDAIRRATAEARAVRARAADGQEVLLLPVRLPDGRAAFVESLVHEADKTDGVAAAWAVLAGAVAALTLIAVMGADRMSRRLVRSSADLVGAAAAVGRGELGVRVHVGGPQEVRKVAAAFNTMTDRIAGLVQSEREFAADLSHRLRTPLTALRLELDLVEGSVADRLRAAVTALDQQVTHLIGLTRKGPGDTATVLDRRSDLTAVVATRMAFWATLARAQGRPCDAMIDPDPVAVEVGEEDIVAALDALLGNVFRHTPPGSRCDVQAGLLDGVPSLVVEDSGPGIPARDTASVRGHSGGASSGLGLDIAARVAAEAGGRLVIGTGRHGGAQVLLRLGGEQRRRTKRQGAPDVSEGSSPAWDAAF</sequence>
<evidence type="ECO:0000256" key="7">
    <source>
        <dbReference type="ARBA" id="ARBA00022692"/>
    </source>
</evidence>
<dbReference type="PANTHER" id="PTHR44936:SF9">
    <property type="entry name" value="SENSOR PROTEIN CREC"/>
    <property type="match status" value="1"/>
</dbReference>
<dbReference type="CDD" id="cd06225">
    <property type="entry name" value="HAMP"/>
    <property type="match status" value="1"/>
</dbReference>
<evidence type="ECO:0000256" key="1">
    <source>
        <dbReference type="ARBA" id="ARBA00000085"/>
    </source>
</evidence>
<dbReference type="PANTHER" id="PTHR44936">
    <property type="entry name" value="SENSOR PROTEIN CREC"/>
    <property type="match status" value="1"/>
</dbReference>
<evidence type="ECO:0000313" key="18">
    <source>
        <dbReference type="Proteomes" id="UP001523263"/>
    </source>
</evidence>
<evidence type="ECO:0000256" key="8">
    <source>
        <dbReference type="ARBA" id="ARBA00022741"/>
    </source>
</evidence>
<dbReference type="Pfam" id="PF00512">
    <property type="entry name" value="HisKA"/>
    <property type="match status" value="1"/>
</dbReference>
<dbReference type="SUPFAM" id="SSF55874">
    <property type="entry name" value="ATPase domain of HSP90 chaperone/DNA topoisomerase II/histidine kinase"/>
    <property type="match status" value="1"/>
</dbReference>
<accession>A0ABT0VW52</accession>
<feature type="transmembrane region" description="Helical" evidence="14">
    <location>
        <begin position="145"/>
        <end position="166"/>
    </location>
</feature>
<keyword evidence="18" id="KW-1185">Reference proteome</keyword>
<dbReference type="EC" id="2.7.13.3" evidence="3"/>
<evidence type="ECO:0000256" key="10">
    <source>
        <dbReference type="ARBA" id="ARBA00022840"/>
    </source>
</evidence>
<dbReference type="InterPro" id="IPR050980">
    <property type="entry name" value="2C_sensor_his_kinase"/>
</dbReference>
<evidence type="ECO:0000259" key="16">
    <source>
        <dbReference type="PROSITE" id="PS50885"/>
    </source>
</evidence>
<evidence type="ECO:0000256" key="12">
    <source>
        <dbReference type="ARBA" id="ARBA00023012"/>
    </source>
</evidence>
<comment type="catalytic activity">
    <reaction evidence="1">
        <text>ATP + protein L-histidine = ADP + protein N-phospho-L-histidine.</text>
        <dbReference type="EC" id="2.7.13.3"/>
    </reaction>
</comment>
<dbReference type="PROSITE" id="PS50109">
    <property type="entry name" value="HIS_KIN"/>
    <property type="match status" value="1"/>
</dbReference>
<dbReference type="InterPro" id="IPR036097">
    <property type="entry name" value="HisK_dim/P_sf"/>
</dbReference>
<keyword evidence="11 14" id="KW-1133">Transmembrane helix</keyword>
<comment type="caution">
    <text evidence="17">The sequence shown here is derived from an EMBL/GenBank/DDBJ whole genome shotgun (WGS) entry which is preliminary data.</text>
</comment>
<dbReference type="Pfam" id="PF02518">
    <property type="entry name" value="HATPase_c"/>
    <property type="match status" value="1"/>
</dbReference>
<feature type="region of interest" description="Disordered" evidence="13">
    <location>
        <begin position="372"/>
        <end position="392"/>
    </location>
</feature>
<protein>
    <recommendedName>
        <fullName evidence="3">histidine kinase</fullName>
        <ecNumber evidence="3">2.7.13.3</ecNumber>
    </recommendedName>
</protein>
<evidence type="ECO:0000256" key="14">
    <source>
        <dbReference type="SAM" id="Phobius"/>
    </source>
</evidence>
<dbReference type="CDD" id="cd00082">
    <property type="entry name" value="HisKA"/>
    <property type="match status" value="1"/>
</dbReference>
<dbReference type="GO" id="GO:0016301">
    <property type="term" value="F:kinase activity"/>
    <property type="evidence" value="ECO:0007669"/>
    <property type="project" value="UniProtKB-KW"/>
</dbReference>
<dbReference type="SMART" id="SM00387">
    <property type="entry name" value="HATPase_c"/>
    <property type="match status" value="1"/>
</dbReference>